<dbReference type="Gene3D" id="3.30.70.270">
    <property type="match status" value="1"/>
</dbReference>
<dbReference type="InterPro" id="IPR043128">
    <property type="entry name" value="Rev_trsase/Diguanyl_cyclase"/>
</dbReference>
<dbReference type="Pfam" id="PF07694">
    <property type="entry name" value="5TM-5TMR_LYT"/>
    <property type="match status" value="1"/>
</dbReference>
<keyword evidence="9" id="KW-1185">Reference proteome</keyword>
<sequence>MLQSILSNICILLLMHLCIQTLYFREGDWEFKKKKRIQWIHISIVSLATVSMFYMPLFIGEYRFDLRTIPLTILAWLHGPSYALPALVIASIWRWLMGGSGAVPGIVFGLILPTILALCFHRLDSMKRFTYVHSFFAFSAFWLLSDLPIIFLVPSGWKVFKQIALLRFFSFHFGATLLHFFIRLSIHHVQLIQKLRFYADHDPLTHLYNMRKFVEVVNTKHRRRCIAMIDVDFFKRINDTYGHQNGDEVLKGLAQMIQSFAPSQMIAGRYGGEEFIACISTESESEAAKLLNRLRTEIEKHTFFTVDNQPLPSITVSIGVAPLNCDNRIEKAIEQADQYLYIAKQTGRNKVVWEKQ</sequence>
<dbReference type="CDD" id="cd01949">
    <property type="entry name" value="GGDEF"/>
    <property type="match status" value="1"/>
</dbReference>
<dbReference type="OrthoDB" id="9759607at2"/>
<feature type="transmembrane region" description="Helical" evidence="6">
    <location>
        <begin position="102"/>
        <end position="120"/>
    </location>
</feature>
<feature type="transmembrane region" description="Helical" evidence="6">
    <location>
        <begin position="5"/>
        <end position="25"/>
    </location>
</feature>
<protein>
    <submittedName>
        <fullName evidence="8">Diguanylate cyclase domain protein</fullName>
    </submittedName>
</protein>
<dbReference type="GO" id="GO:0071555">
    <property type="term" value="P:cell wall organization"/>
    <property type="evidence" value="ECO:0007669"/>
    <property type="project" value="InterPro"/>
</dbReference>
<dbReference type="PROSITE" id="PS50887">
    <property type="entry name" value="GGDEF"/>
    <property type="match status" value="1"/>
</dbReference>
<dbReference type="SMART" id="SM00267">
    <property type="entry name" value="GGDEF"/>
    <property type="match status" value="1"/>
</dbReference>
<dbReference type="Proteomes" id="UP000076865">
    <property type="component" value="Chromosome"/>
</dbReference>
<dbReference type="EMBL" id="CP015438">
    <property type="protein sequence ID" value="ANB59716.1"/>
    <property type="molecule type" value="Genomic_DNA"/>
</dbReference>
<evidence type="ECO:0000256" key="2">
    <source>
        <dbReference type="ARBA" id="ARBA00022475"/>
    </source>
</evidence>
<keyword evidence="2" id="KW-1003">Cell membrane</keyword>
<evidence type="ECO:0000256" key="6">
    <source>
        <dbReference type="SAM" id="Phobius"/>
    </source>
</evidence>
<keyword evidence="3 6" id="KW-0812">Transmembrane</keyword>
<dbReference type="GO" id="GO:1902201">
    <property type="term" value="P:negative regulation of bacterial-type flagellum-dependent cell motility"/>
    <property type="evidence" value="ECO:0007669"/>
    <property type="project" value="TreeGrafter"/>
</dbReference>
<dbReference type="PATRIC" id="fig|294699.3.peg.586"/>
<feature type="transmembrane region" description="Helical" evidence="6">
    <location>
        <begin position="132"/>
        <end position="153"/>
    </location>
</feature>
<evidence type="ECO:0000256" key="5">
    <source>
        <dbReference type="ARBA" id="ARBA00023136"/>
    </source>
</evidence>
<comment type="subcellular location">
    <subcellularLocation>
        <location evidence="1">Cell membrane</location>
        <topology evidence="1">Multi-pass membrane protein</topology>
    </subcellularLocation>
</comment>
<feature type="transmembrane region" description="Helical" evidence="6">
    <location>
        <begin position="71"/>
        <end position="96"/>
    </location>
</feature>
<feature type="domain" description="GGDEF" evidence="7">
    <location>
        <begin position="222"/>
        <end position="356"/>
    </location>
</feature>
<dbReference type="PANTHER" id="PTHR45138">
    <property type="entry name" value="REGULATORY COMPONENTS OF SENSORY TRANSDUCTION SYSTEM"/>
    <property type="match status" value="1"/>
</dbReference>
<dbReference type="NCBIfam" id="TIGR00254">
    <property type="entry name" value="GGDEF"/>
    <property type="match status" value="1"/>
</dbReference>
<evidence type="ECO:0000256" key="3">
    <source>
        <dbReference type="ARBA" id="ARBA00022692"/>
    </source>
</evidence>
<dbReference type="Pfam" id="PF00990">
    <property type="entry name" value="GGDEF"/>
    <property type="match status" value="1"/>
</dbReference>
<evidence type="ECO:0000256" key="1">
    <source>
        <dbReference type="ARBA" id="ARBA00004651"/>
    </source>
</evidence>
<dbReference type="InterPro" id="IPR011620">
    <property type="entry name" value="Sig_transdc_His_kinase_LytS_TM"/>
</dbReference>
<keyword evidence="4 6" id="KW-1133">Transmembrane helix</keyword>
<evidence type="ECO:0000313" key="9">
    <source>
        <dbReference type="Proteomes" id="UP000076865"/>
    </source>
</evidence>
<accession>A0A160F0W5</accession>
<dbReference type="GO" id="GO:0052621">
    <property type="term" value="F:diguanylate cyclase activity"/>
    <property type="evidence" value="ECO:0007669"/>
    <property type="project" value="TreeGrafter"/>
</dbReference>
<dbReference type="InterPro" id="IPR050469">
    <property type="entry name" value="Diguanylate_Cyclase"/>
</dbReference>
<dbReference type="GO" id="GO:0043709">
    <property type="term" value="P:cell adhesion involved in single-species biofilm formation"/>
    <property type="evidence" value="ECO:0007669"/>
    <property type="project" value="TreeGrafter"/>
</dbReference>
<name>A0A160F0W5_9BACL</name>
<evidence type="ECO:0000313" key="8">
    <source>
        <dbReference type="EMBL" id="ANB59716.1"/>
    </source>
</evidence>
<feature type="transmembrane region" description="Helical" evidence="6">
    <location>
        <begin position="37"/>
        <end position="59"/>
    </location>
</feature>
<proteinExistence type="predicted"/>
<dbReference type="PANTHER" id="PTHR45138:SF9">
    <property type="entry name" value="DIGUANYLATE CYCLASE DGCM-RELATED"/>
    <property type="match status" value="1"/>
</dbReference>
<organism evidence="8 9">
    <name type="scientific">Anoxybacteroides amylolyticum</name>
    <dbReference type="NCBI Taxonomy" id="294699"/>
    <lineage>
        <taxon>Bacteria</taxon>
        <taxon>Bacillati</taxon>
        <taxon>Bacillota</taxon>
        <taxon>Bacilli</taxon>
        <taxon>Bacillales</taxon>
        <taxon>Anoxybacillaceae</taxon>
        <taxon>Anoxybacteroides</taxon>
    </lineage>
</organism>
<dbReference type="RefSeq" id="WP_066322827.1">
    <property type="nucleotide sequence ID" value="NZ_CP015438.1"/>
</dbReference>
<dbReference type="KEGG" id="aamy:GFC30_592"/>
<dbReference type="FunFam" id="3.30.70.270:FF:000001">
    <property type="entry name" value="Diguanylate cyclase domain protein"/>
    <property type="match status" value="1"/>
</dbReference>
<evidence type="ECO:0000259" key="7">
    <source>
        <dbReference type="PROSITE" id="PS50887"/>
    </source>
</evidence>
<dbReference type="SUPFAM" id="SSF55073">
    <property type="entry name" value="Nucleotide cyclase"/>
    <property type="match status" value="1"/>
</dbReference>
<dbReference type="InterPro" id="IPR029787">
    <property type="entry name" value="Nucleotide_cyclase"/>
</dbReference>
<feature type="transmembrane region" description="Helical" evidence="6">
    <location>
        <begin position="165"/>
        <end position="186"/>
    </location>
</feature>
<reference evidence="8 9" key="1">
    <citation type="journal article" date="2006" name="Syst. Appl. Microbiol.">
        <title>Anoxybacillus amylolyticus sp. nov., a thermophilic amylase producing bacterium isolated from Mount Rittmann (Antarctica).</title>
        <authorList>
            <person name="Poli A."/>
            <person name="Esposito E."/>
            <person name="Lama L."/>
            <person name="Orlando P."/>
            <person name="Nicolaus G."/>
            <person name="de Appolonia F."/>
            <person name="Gambacorta A."/>
            <person name="Nicolaus B."/>
        </authorList>
    </citation>
    <scope>NUCLEOTIDE SEQUENCE [LARGE SCALE GENOMIC DNA]</scope>
    <source>
        <strain evidence="8 9">DSM 15939</strain>
    </source>
</reference>
<dbReference type="AlphaFoldDB" id="A0A160F0W5"/>
<dbReference type="GO" id="GO:0000155">
    <property type="term" value="F:phosphorelay sensor kinase activity"/>
    <property type="evidence" value="ECO:0007669"/>
    <property type="project" value="InterPro"/>
</dbReference>
<keyword evidence="5 6" id="KW-0472">Membrane</keyword>
<dbReference type="InterPro" id="IPR000160">
    <property type="entry name" value="GGDEF_dom"/>
</dbReference>
<gene>
    <name evidence="8" type="ORF">GFC30_592</name>
</gene>
<evidence type="ECO:0000256" key="4">
    <source>
        <dbReference type="ARBA" id="ARBA00022989"/>
    </source>
</evidence>
<dbReference type="GO" id="GO:0005886">
    <property type="term" value="C:plasma membrane"/>
    <property type="evidence" value="ECO:0007669"/>
    <property type="project" value="UniProtKB-SubCell"/>
</dbReference>